<dbReference type="AlphaFoldDB" id="A0A2G5F6C0"/>
<dbReference type="SUPFAM" id="SSF46689">
    <property type="entry name" value="Homeodomain-like"/>
    <property type="match status" value="1"/>
</dbReference>
<dbReference type="InterPro" id="IPR001005">
    <property type="entry name" value="SANT/Myb"/>
</dbReference>
<dbReference type="PROSITE" id="PS51294">
    <property type="entry name" value="HTH_MYB"/>
    <property type="match status" value="1"/>
</dbReference>
<dbReference type="InterPro" id="IPR006447">
    <property type="entry name" value="Myb_dom_plants"/>
</dbReference>
<comment type="subcellular location">
    <subcellularLocation>
        <location evidence="1">Nucleus</location>
    </subcellularLocation>
</comment>
<dbReference type="GO" id="GO:0005634">
    <property type="term" value="C:nucleus"/>
    <property type="evidence" value="ECO:0007669"/>
    <property type="project" value="UniProtKB-SubCell"/>
</dbReference>
<evidence type="ECO:0000313" key="8">
    <source>
        <dbReference type="EMBL" id="PIA63553.1"/>
    </source>
</evidence>
<feature type="compositionally biased region" description="Polar residues" evidence="6">
    <location>
        <begin position="208"/>
        <end position="233"/>
    </location>
</feature>
<dbReference type="InterPro" id="IPR017930">
    <property type="entry name" value="Myb_dom"/>
</dbReference>
<dbReference type="NCBIfam" id="TIGR01557">
    <property type="entry name" value="myb_SHAQKYF"/>
    <property type="match status" value="1"/>
</dbReference>
<sequence>MKGIRCEDYMEALEEERHKIQVFHRELPLCLELVTQGIEPNRLKGAFRPFQRDEGHRASTATSTSTTAETVGVSPVNRAEEKQRQVESHKKARRSWSNELHKKFLNALQQLGGSYVATPKQIRELMKVDGLTNDEVKSHLQKYRLHTRRTSAAIHIKDNLHSTQLILVEGLLVQPEESFQDRPTTGDAAQLVTNGVYAPVAARPQSPLLTSQRQHKQPSTVHPESKIRGSQAQHCMEDEGTHSDHQSSSSSTQSTTVSVSLV</sequence>
<gene>
    <name evidence="8" type="ORF">AQUCO_00201118v1</name>
</gene>
<feature type="compositionally biased region" description="Low complexity" evidence="6">
    <location>
        <begin position="246"/>
        <end position="262"/>
    </location>
</feature>
<dbReference type="OrthoDB" id="1908613at2759"/>
<feature type="compositionally biased region" description="Low complexity" evidence="6">
    <location>
        <begin position="58"/>
        <end position="68"/>
    </location>
</feature>
<evidence type="ECO:0000259" key="7">
    <source>
        <dbReference type="PROSITE" id="PS51294"/>
    </source>
</evidence>
<organism evidence="8 9">
    <name type="scientific">Aquilegia coerulea</name>
    <name type="common">Rocky mountain columbine</name>
    <dbReference type="NCBI Taxonomy" id="218851"/>
    <lineage>
        <taxon>Eukaryota</taxon>
        <taxon>Viridiplantae</taxon>
        <taxon>Streptophyta</taxon>
        <taxon>Embryophyta</taxon>
        <taxon>Tracheophyta</taxon>
        <taxon>Spermatophyta</taxon>
        <taxon>Magnoliopsida</taxon>
        <taxon>Ranunculales</taxon>
        <taxon>Ranunculaceae</taxon>
        <taxon>Thalictroideae</taxon>
        <taxon>Aquilegia</taxon>
    </lineage>
</organism>
<dbReference type="InterPro" id="IPR058673">
    <property type="entry name" value="HHO5-like_N"/>
</dbReference>
<evidence type="ECO:0000256" key="2">
    <source>
        <dbReference type="ARBA" id="ARBA00023015"/>
    </source>
</evidence>
<dbReference type="Pfam" id="PF26575">
    <property type="entry name" value="HHO5_N"/>
    <property type="match status" value="1"/>
</dbReference>
<keyword evidence="5" id="KW-0539">Nucleus</keyword>
<dbReference type="InParanoid" id="A0A2G5F6C0"/>
<evidence type="ECO:0000256" key="1">
    <source>
        <dbReference type="ARBA" id="ARBA00004123"/>
    </source>
</evidence>
<feature type="domain" description="HTH myb-type" evidence="7">
    <location>
        <begin position="88"/>
        <end position="148"/>
    </location>
</feature>
<dbReference type="Gene3D" id="1.10.10.60">
    <property type="entry name" value="Homeodomain-like"/>
    <property type="match status" value="1"/>
</dbReference>
<dbReference type="EMBL" id="KZ305019">
    <property type="protein sequence ID" value="PIA63553.1"/>
    <property type="molecule type" value="Genomic_DNA"/>
</dbReference>
<proteinExistence type="predicted"/>
<evidence type="ECO:0000313" key="9">
    <source>
        <dbReference type="Proteomes" id="UP000230069"/>
    </source>
</evidence>
<dbReference type="GO" id="GO:0003700">
    <property type="term" value="F:DNA-binding transcription factor activity"/>
    <property type="evidence" value="ECO:0007669"/>
    <property type="project" value="InterPro"/>
</dbReference>
<evidence type="ECO:0000256" key="5">
    <source>
        <dbReference type="ARBA" id="ARBA00023242"/>
    </source>
</evidence>
<dbReference type="PANTHER" id="PTHR31003">
    <property type="entry name" value="MYB FAMILY TRANSCRIPTION FACTOR"/>
    <property type="match status" value="1"/>
</dbReference>
<dbReference type="GO" id="GO:0003677">
    <property type="term" value="F:DNA binding"/>
    <property type="evidence" value="ECO:0007669"/>
    <property type="project" value="UniProtKB-KW"/>
</dbReference>
<keyword evidence="4" id="KW-0804">Transcription</keyword>
<dbReference type="PANTHER" id="PTHR31003:SF16">
    <property type="entry name" value="TRANSCRIPTION FACTOR HHO2"/>
    <property type="match status" value="1"/>
</dbReference>
<protein>
    <recommendedName>
        <fullName evidence="7">HTH myb-type domain-containing protein</fullName>
    </recommendedName>
</protein>
<dbReference type="InterPro" id="IPR009057">
    <property type="entry name" value="Homeodomain-like_sf"/>
</dbReference>
<feature type="region of interest" description="Disordered" evidence="6">
    <location>
        <begin position="208"/>
        <end position="262"/>
    </location>
</feature>
<feature type="compositionally biased region" description="Basic and acidic residues" evidence="6">
    <location>
        <begin position="78"/>
        <end position="89"/>
    </location>
</feature>
<keyword evidence="2" id="KW-0805">Transcription regulation</keyword>
<evidence type="ECO:0000256" key="3">
    <source>
        <dbReference type="ARBA" id="ARBA00023125"/>
    </source>
</evidence>
<dbReference type="InterPro" id="IPR044787">
    <property type="entry name" value="HHO5-like"/>
</dbReference>
<keyword evidence="9" id="KW-1185">Reference proteome</keyword>
<reference evidence="8 9" key="1">
    <citation type="submission" date="2017-09" db="EMBL/GenBank/DDBJ databases">
        <title>WGS assembly of Aquilegia coerulea Goldsmith.</title>
        <authorList>
            <person name="Hodges S."/>
            <person name="Kramer E."/>
            <person name="Nordborg M."/>
            <person name="Tomkins J."/>
            <person name="Borevitz J."/>
            <person name="Derieg N."/>
            <person name="Yan J."/>
            <person name="Mihaltcheva S."/>
            <person name="Hayes R.D."/>
            <person name="Rokhsar D."/>
        </authorList>
    </citation>
    <scope>NUCLEOTIDE SEQUENCE [LARGE SCALE GENOMIC DNA]</scope>
    <source>
        <strain evidence="9">cv. Goldsmith</strain>
    </source>
</reference>
<name>A0A2G5F6C0_AQUCA</name>
<keyword evidence="3" id="KW-0238">DNA-binding</keyword>
<dbReference type="Proteomes" id="UP000230069">
    <property type="component" value="Unassembled WGS sequence"/>
</dbReference>
<feature type="region of interest" description="Disordered" evidence="6">
    <location>
        <begin position="51"/>
        <end position="93"/>
    </location>
</feature>
<dbReference type="FunFam" id="1.10.10.60:FF:000002">
    <property type="entry name" value="Myb family transcription factor"/>
    <property type="match status" value="1"/>
</dbReference>
<evidence type="ECO:0000256" key="6">
    <source>
        <dbReference type="SAM" id="MobiDB-lite"/>
    </source>
</evidence>
<accession>A0A2G5F6C0</accession>
<feature type="compositionally biased region" description="Basic and acidic residues" evidence="6">
    <location>
        <begin position="235"/>
        <end position="245"/>
    </location>
</feature>
<dbReference type="Pfam" id="PF00249">
    <property type="entry name" value="Myb_DNA-binding"/>
    <property type="match status" value="1"/>
</dbReference>
<evidence type="ECO:0000256" key="4">
    <source>
        <dbReference type="ARBA" id="ARBA00023163"/>
    </source>
</evidence>